<feature type="transmembrane region" description="Helical" evidence="2">
    <location>
        <begin position="50"/>
        <end position="67"/>
    </location>
</feature>
<protein>
    <recommendedName>
        <fullName evidence="5">O-antigen ligase-like membrane protein</fullName>
    </recommendedName>
</protein>
<dbReference type="Proteomes" id="UP001596302">
    <property type="component" value="Unassembled WGS sequence"/>
</dbReference>
<evidence type="ECO:0000256" key="2">
    <source>
        <dbReference type="SAM" id="Phobius"/>
    </source>
</evidence>
<keyword evidence="2" id="KW-0472">Membrane</keyword>
<accession>A0ABW1IZ88</accession>
<proteinExistence type="predicted"/>
<keyword evidence="2" id="KW-0812">Transmembrane</keyword>
<feature type="compositionally biased region" description="Gly residues" evidence="1">
    <location>
        <begin position="209"/>
        <end position="218"/>
    </location>
</feature>
<feature type="transmembrane region" description="Helical" evidence="2">
    <location>
        <begin position="21"/>
        <end position="38"/>
    </location>
</feature>
<evidence type="ECO:0000313" key="3">
    <source>
        <dbReference type="EMBL" id="MFC5993694.1"/>
    </source>
</evidence>
<feature type="transmembrane region" description="Helical" evidence="2">
    <location>
        <begin position="79"/>
        <end position="98"/>
    </location>
</feature>
<evidence type="ECO:0000256" key="1">
    <source>
        <dbReference type="SAM" id="MobiDB-lite"/>
    </source>
</evidence>
<name>A0ABW1IZ88_9PSEU</name>
<dbReference type="EMBL" id="JBHSQW010000011">
    <property type="protein sequence ID" value="MFC5993694.1"/>
    <property type="molecule type" value="Genomic_DNA"/>
</dbReference>
<feature type="compositionally biased region" description="Low complexity" evidence="1">
    <location>
        <begin position="178"/>
        <end position="193"/>
    </location>
</feature>
<feature type="region of interest" description="Disordered" evidence="1">
    <location>
        <begin position="178"/>
        <end position="218"/>
    </location>
</feature>
<gene>
    <name evidence="3" type="ORF">ACFQE5_05635</name>
</gene>
<feature type="transmembrane region" description="Helical" evidence="2">
    <location>
        <begin position="131"/>
        <end position="150"/>
    </location>
</feature>
<evidence type="ECO:0000313" key="4">
    <source>
        <dbReference type="Proteomes" id="UP001596302"/>
    </source>
</evidence>
<keyword evidence="4" id="KW-1185">Reference proteome</keyword>
<keyword evidence="2" id="KW-1133">Transmembrane helix</keyword>
<comment type="caution">
    <text evidence="3">The sequence shown here is derived from an EMBL/GenBank/DDBJ whole genome shotgun (WGS) entry which is preliminary data.</text>
</comment>
<sequence length="218" mass="21986">MITQSDLGSTSRGAAPPALGVVRYTLLALCALGTLGAITEAGTPGGGNLVPWFAAGLLIATLVMLLVPGRARLLPLARLLGLVVVGLAGYGVAEHLIANSAAAGFDQGLSTYWASLSPLTRSWYGSGDSPLAPGLLGQAALLLLLATIGVDRGFPRLRRSARRAAGATLYRLGRAGAAGRGRTSAGRTGSARLGCGGSLRSGRPRWPVGVGGGHRGRA</sequence>
<reference evidence="4" key="1">
    <citation type="journal article" date="2019" name="Int. J. Syst. Evol. Microbiol.">
        <title>The Global Catalogue of Microorganisms (GCM) 10K type strain sequencing project: providing services to taxonomists for standard genome sequencing and annotation.</title>
        <authorList>
            <consortium name="The Broad Institute Genomics Platform"/>
            <consortium name="The Broad Institute Genome Sequencing Center for Infectious Disease"/>
            <person name="Wu L."/>
            <person name="Ma J."/>
        </authorList>
    </citation>
    <scope>NUCLEOTIDE SEQUENCE [LARGE SCALE GENOMIC DNA]</scope>
    <source>
        <strain evidence="4">CCM 8391</strain>
    </source>
</reference>
<evidence type="ECO:0008006" key="5">
    <source>
        <dbReference type="Google" id="ProtNLM"/>
    </source>
</evidence>
<dbReference type="RefSeq" id="WP_379583545.1">
    <property type="nucleotide sequence ID" value="NZ_JBHSQW010000011.1"/>
</dbReference>
<organism evidence="3 4">
    <name type="scientific">Pseudonocardia hispaniensis</name>
    <dbReference type="NCBI Taxonomy" id="904933"/>
    <lineage>
        <taxon>Bacteria</taxon>
        <taxon>Bacillati</taxon>
        <taxon>Actinomycetota</taxon>
        <taxon>Actinomycetes</taxon>
        <taxon>Pseudonocardiales</taxon>
        <taxon>Pseudonocardiaceae</taxon>
        <taxon>Pseudonocardia</taxon>
    </lineage>
</organism>